<evidence type="ECO:0000313" key="1">
    <source>
        <dbReference type="EMBL" id="ETW82761.1"/>
    </source>
</evidence>
<dbReference type="EMBL" id="KI925457">
    <property type="protein sequence ID" value="ETW82761.1"/>
    <property type="molecule type" value="Genomic_DNA"/>
</dbReference>
<reference evidence="1 2" key="1">
    <citation type="journal article" date="2012" name="New Phytol.">
        <title>Insight into trade-off between wood decay and parasitism from the genome of a fungal forest pathogen.</title>
        <authorList>
            <person name="Olson A."/>
            <person name="Aerts A."/>
            <person name="Asiegbu F."/>
            <person name="Belbahri L."/>
            <person name="Bouzid O."/>
            <person name="Broberg A."/>
            <person name="Canback B."/>
            <person name="Coutinho P.M."/>
            <person name="Cullen D."/>
            <person name="Dalman K."/>
            <person name="Deflorio G."/>
            <person name="van Diepen L.T."/>
            <person name="Dunand C."/>
            <person name="Duplessis S."/>
            <person name="Durling M."/>
            <person name="Gonthier P."/>
            <person name="Grimwood J."/>
            <person name="Fossdal C.G."/>
            <person name="Hansson D."/>
            <person name="Henrissat B."/>
            <person name="Hietala A."/>
            <person name="Himmelstrand K."/>
            <person name="Hoffmeister D."/>
            <person name="Hogberg N."/>
            <person name="James T.Y."/>
            <person name="Karlsson M."/>
            <person name="Kohler A."/>
            <person name="Kues U."/>
            <person name="Lee Y.H."/>
            <person name="Lin Y.C."/>
            <person name="Lind M."/>
            <person name="Lindquist E."/>
            <person name="Lombard V."/>
            <person name="Lucas S."/>
            <person name="Lunden K."/>
            <person name="Morin E."/>
            <person name="Murat C."/>
            <person name="Park J."/>
            <person name="Raffaello T."/>
            <person name="Rouze P."/>
            <person name="Salamov A."/>
            <person name="Schmutz J."/>
            <person name="Solheim H."/>
            <person name="Stahlberg J."/>
            <person name="Velez H."/>
            <person name="de Vries R.P."/>
            <person name="Wiebenga A."/>
            <person name="Woodward S."/>
            <person name="Yakovlev I."/>
            <person name="Garbelotto M."/>
            <person name="Martin F."/>
            <person name="Grigoriev I.V."/>
            <person name="Stenlid J."/>
        </authorList>
    </citation>
    <scope>NUCLEOTIDE SEQUENCE [LARGE SCALE GENOMIC DNA]</scope>
    <source>
        <strain evidence="1 2">TC 32-1</strain>
    </source>
</reference>
<accession>W4KCG3</accession>
<dbReference type="AlphaFoldDB" id="W4KCG3"/>
<evidence type="ECO:0000313" key="2">
    <source>
        <dbReference type="Proteomes" id="UP000030671"/>
    </source>
</evidence>
<keyword evidence="2" id="KW-1185">Reference proteome</keyword>
<gene>
    <name evidence="1" type="ORF">HETIRDRAFT_163185</name>
</gene>
<organism evidence="1 2">
    <name type="scientific">Heterobasidion irregulare (strain TC 32-1)</name>
    <dbReference type="NCBI Taxonomy" id="747525"/>
    <lineage>
        <taxon>Eukaryota</taxon>
        <taxon>Fungi</taxon>
        <taxon>Dikarya</taxon>
        <taxon>Basidiomycota</taxon>
        <taxon>Agaricomycotina</taxon>
        <taxon>Agaricomycetes</taxon>
        <taxon>Russulales</taxon>
        <taxon>Bondarzewiaceae</taxon>
        <taxon>Heterobasidion</taxon>
        <taxon>Heterobasidion annosum species complex</taxon>
    </lineage>
</organism>
<name>W4KCG3_HETIT</name>
<dbReference type="Proteomes" id="UP000030671">
    <property type="component" value="Unassembled WGS sequence"/>
</dbReference>
<dbReference type="GeneID" id="20667828"/>
<dbReference type="InParanoid" id="W4KCG3"/>
<protein>
    <submittedName>
        <fullName evidence="1">Uncharacterized protein</fullName>
    </submittedName>
</protein>
<dbReference type="KEGG" id="hir:HETIRDRAFT_163185"/>
<sequence>MMESQVHGMYPPPGNAMSVSSSPEHWNKFPDNEVHYWSHHYDVGAFSSYSLLALSTGTSLKLLRRPTGARTAFPLGLMFSLT</sequence>
<dbReference type="RefSeq" id="XP_009545086.1">
    <property type="nucleotide sequence ID" value="XM_009546791.1"/>
</dbReference>
<dbReference type="HOGENOM" id="CLU_2558551_0_0_1"/>
<proteinExistence type="predicted"/>